<reference evidence="3 4" key="1">
    <citation type="submission" date="2019-03" db="EMBL/GenBank/DDBJ databases">
        <title>Genomic Encyclopedia of Type Strains, Phase IV (KMG-V): Genome sequencing to study the core and pangenomes of soil and plant-associated prokaryotes.</title>
        <authorList>
            <person name="Whitman W."/>
        </authorList>
    </citation>
    <scope>NUCLEOTIDE SEQUENCE [LARGE SCALE GENOMIC DNA]</scope>
    <source>
        <strain evidence="3 4">23C40</strain>
    </source>
</reference>
<proteinExistence type="predicted"/>
<feature type="region of interest" description="Disordered" evidence="1">
    <location>
        <begin position="225"/>
        <end position="251"/>
    </location>
</feature>
<keyword evidence="2" id="KW-0472">Membrane</keyword>
<evidence type="ECO:0008006" key="5">
    <source>
        <dbReference type="Google" id="ProtNLM"/>
    </source>
</evidence>
<evidence type="ECO:0000313" key="4">
    <source>
        <dbReference type="Proteomes" id="UP000295043"/>
    </source>
</evidence>
<dbReference type="AlphaFoldDB" id="A0A4V6NKP0"/>
<gene>
    <name evidence="3" type="ORF">EV184_12248</name>
</gene>
<evidence type="ECO:0000256" key="2">
    <source>
        <dbReference type="SAM" id="Phobius"/>
    </source>
</evidence>
<dbReference type="EMBL" id="SLVU01000022">
    <property type="protein sequence ID" value="TCN23210.1"/>
    <property type="molecule type" value="Genomic_DNA"/>
</dbReference>
<comment type="caution">
    <text evidence="3">The sequence shown here is derived from an EMBL/GenBank/DDBJ whole genome shotgun (WGS) entry which is preliminary data.</text>
</comment>
<accession>A0A4V6NKP0</accession>
<keyword evidence="2" id="KW-1133">Transmembrane helix</keyword>
<organism evidence="3 4">
    <name type="scientific">Sinorhizobium americanum</name>
    <dbReference type="NCBI Taxonomy" id="194963"/>
    <lineage>
        <taxon>Bacteria</taxon>
        <taxon>Pseudomonadati</taxon>
        <taxon>Pseudomonadota</taxon>
        <taxon>Alphaproteobacteria</taxon>
        <taxon>Hyphomicrobiales</taxon>
        <taxon>Rhizobiaceae</taxon>
        <taxon>Sinorhizobium/Ensifer group</taxon>
        <taxon>Sinorhizobium</taxon>
    </lineage>
</organism>
<dbReference type="Proteomes" id="UP000295043">
    <property type="component" value="Unassembled WGS sequence"/>
</dbReference>
<evidence type="ECO:0000256" key="1">
    <source>
        <dbReference type="SAM" id="MobiDB-lite"/>
    </source>
</evidence>
<keyword evidence="2" id="KW-0812">Transmembrane</keyword>
<feature type="compositionally biased region" description="Basic and acidic residues" evidence="1">
    <location>
        <begin position="237"/>
        <end position="251"/>
    </location>
</feature>
<evidence type="ECO:0000313" key="3">
    <source>
        <dbReference type="EMBL" id="TCN23210.1"/>
    </source>
</evidence>
<name>A0A4V6NKP0_9HYPH</name>
<feature type="transmembrane region" description="Helical" evidence="2">
    <location>
        <begin position="47"/>
        <end position="68"/>
    </location>
</feature>
<protein>
    <recommendedName>
        <fullName evidence="5">Transmembrane protein</fullName>
    </recommendedName>
</protein>
<sequence>MSCARPLKLSERVFRLSSMAFWLFSYLRPAEPPVKAILSKLRPSKRLVVILAAAFAVSAASGGAAVYVGRDRLVARLSEPSASGLECTALRTLKLDHRGQRWIRMHVKTDSAAGPERVRTALRVVGAFAKKERADLYQVVVLDAAGPEERAAVRGAAIGAEVLFAPGPQSVKGMGEPFRASYNDGTANPDGMFHGKLVSLGLDEVHAIMAKMDDHSLCIDPAAAEAEDAEAPAVSESSEHPAESAEAHGGH</sequence>